<proteinExistence type="predicted"/>
<evidence type="ECO:0000313" key="1">
    <source>
        <dbReference type="EMBL" id="GFS29070.1"/>
    </source>
</evidence>
<dbReference type="EMBL" id="BJWL01000070">
    <property type="protein sequence ID" value="GFS29070.1"/>
    <property type="molecule type" value="Genomic_DNA"/>
</dbReference>
<dbReference type="Proteomes" id="UP000585474">
    <property type="component" value="Unassembled WGS sequence"/>
</dbReference>
<evidence type="ECO:0000313" key="2">
    <source>
        <dbReference type="Proteomes" id="UP000585474"/>
    </source>
</evidence>
<dbReference type="OrthoDB" id="10602043at2759"/>
<dbReference type="AlphaFoldDB" id="A0A7J0D7Q9"/>
<name>A0A7J0D7Q9_9ERIC</name>
<accession>A0A7J0D7Q9</accession>
<gene>
    <name evidence="1" type="ORF">Acr_00g0005210</name>
</gene>
<sequence>MLCAPGNPQGLHFCAPPSPLLRDTALYREVEPPFLTMEADLQQLKKTQHRRLQHWLQQQMKTFICRQEGIIKYSIWLGLGLGPGPNSVGLPSAMQPPIGVQKWERVLCLPLARSTLPCRLTRHSALGTVRLCPIGLARHSTPGMVLVIKCSSLAAKYCHYVRMALLGWLYTVGSAQLALLSWLCTVGSAQLALHGWLCSVVRDRCNLRVARISFKHVYGLTVGAIKYGMQVICIKQVRAHGRSKQVPNAANYCCQTYVALGMLRQMQLSVYTARTYVVLGILRYTQLSAYYQTYVVLGILRHTQLSAYYQTYVVLGILRHTQLSAYYQTYVVLGILRHTQLSVYYQTYVVLGILRHTQLSAYYQTYVVLGILRHTQLSAYYQNLPLVHTTKETTATNLERKIFDSASSRL</sequence>
<organism evidence="1 2">
    <name type="scientific">Actinidia rufa</name>
    <dbReference type="NCBI Taxonomy" id="165716"/>
    <lineage>
        <taxon>Eukaryota</taxon>
        <taxon>Viridiplantae</taxon>
        <taxon>Streptophyta</taxon>
        <taxon>Embryophyta</taxon>
        <taxon>Tracheophyta</taxon>
        <taxon>Spermatophyta</taxon>
        <taxon>Magnoliopsida</taxon>
        <taxon>eudicotyledons</taxon>
        <taxon>Gunneridae</taxon>
        <taxon>Pentapetalae</taxon>
        <taxon>asterids</taxon>
        <taxon>Ericales</taxon>
        <taxon>Actinidiaceae</taxon>
        <taxon>Actinidia</taxon>
    </lineage>
</organism>
<comment type="caution">
    <text evidence="1">The sequence shown here is derived from an EMBL/GenBank/DDBJ whole genome shotgun (WGS) entry which is preliminary data.</text>
</comment>
<protein>
    <submittedName>
        <fullName evidence="1">Uncharacterized protein</fullName>
    </submittedName>
</protein>
<reference evidence="2" key="1">
    <citation type="submission" date="2019-07" db="EMBL/GenBank/DDBJ databases">
        <title>De Novo Assembly of kiwifruit Actinidia rufa.</title>
        <authorList>
            <person name="Sugita-Konishi S."/>
            <person name="Sato K."/>
            <person name="Mori E."/>
            <person name="Abe Y."/>
            <person name="Kisaki G."/>
            <person name="Hamano K."/>
            <person name="Suezawa K."/>
            <person name="Otani M."/>
            <person name="Fukuda T."/>
            <person name="Manabe T."/>
            <person name="Gomi K."/>
            <person name="Tabuchi M."/>
            <person name="Akimitsu K."/>
            <person name="Kataoka I."/>
        </authorList>
    </citation>
    <scope>NUCLEOTIDE SEQUENCE [LARGE SCALE GENOMIC DNA]</scope>
    <source>
        <strain evidence="2">cv. Fuchu</strain>
    </source>
</reference>
<keyword evidence="2" id="KW-1185">Reference proteome</keyword>